<keyword evidence="1" id="KW-0732">Signal</keyword>
<name>A0A2L1GKL5_9BACT</name>
<evidence type="ECO:0000313" key="2">
    <source>
        <dbReference type="EMBL" id="AVD70198.1"/>
    </source>
</evidence>
<dbReference type="Proteomes" id="UP000239867">
    <property type="component" value="Chromosome"/>
</dbReference>
<accession>A0A2L1GKL5</accession>
<gene>
    <name evidence="2" type="ORF">CAY53_00800</name>
</gene>
<feature type="signal peptide" evidence="1">
    <location>
        <begin position="1"/>
        <end position="22"/>
    </location>
</feature>
<dbReference type="KEGG" id="deo:CAY53_00800"/>
<dbReference type="SUPFAM" id="SSF63825">
    <property type="entry name" value="YWTD domain"/>
    <property type="match status" value="1"/>
</dbReference>
<dbReference type="RefSeq" id="WP_104935523.1">
    <property type="nucleotide sequence ID" value="NZ_CP021255.1"/>
</dbReference>
<feature type="chain" id="PRO_5014707748" description="VCBS repeat-containing protein" evidence="1">
    <location>
        <begin position="23"/>
        <end position="446"/>
    </location>
</feature>
<reference evidence="2" key="2">
    <citation type="journal article" date="2018" name="MBio">
        <title>Insights into the evolution of host association through the isolation and characterization of a novel human periodontal pathobiont, Desulfobulbus oralis.</title>
        <authorList>
            <person name="Cross K.L."/>
            <person name="Chirania P."/>
            <person name="Xiong W."/>
            <person name="Beall C.J."/>
            <person name="Elkins J.G."/>
            <person name="Giannone R.J."/>
            <person name="Griffen A.L."/>
            <person name="Guss A.M."/>
            <person name="Hettich R.L."/>
            <person name="Joshi S.S."/>
            <person name="Mokrzan E.M."/>
            <person name="Martin R.K."/>
            <person name="Zhulin I.B."/>
            <person name="Leys E.J."/>
            <person name="Podar M."/>
        </authorList>
    </citation>
    <scope>NUCLEOTIDE SEQUENCE [LARGE SCALE GENOMIC DNA]</scope>
    <source>
        <strain evidence="2">ORNL</strain>
    </source>
</reference>
<evidence type="ECO:0000313" key="3">
    <source>
        <dbReference type="Proteomes" id="UP000239867"/>
    </source>
</evidence>
<organism evidence="2 3">
    <name type="scientific">Desulfobulbus oralis</name>
    <dbReference type="NCBI Taxonomy" id="1986146"/>
    <lineage>
        <taxon>Bacteria</taxon>
        <taxon>Pseudomonadati</taxon>
        <taxon>Thermodesulfobacteriota</taxon>
        <taxon>Desulfobulbia</taxon>
        <taxon>Desulfobulbales</taxon>
        <taxon>Desulfobulbaceae</taxon>
        <taxon>Desulfobulbus</taxon>
    </lineage>
</organism>
<proteinExistence type="predicted"/>
<sequence>MHRCLCILLAGLLTLAAAPSPAAEALVFGAPVQAEYPSTKDGLLALSRETPPRELAAGAEIILVSGYEPANVGNKGTAARVTVNRPGARVLLVLSSYETVLWQVTATERTTLAGILVGGYQPSAVSANVKVPAFRVSLPYARQTDNIEFTALLRQLDQLFGVGKVDAFRGSYTIPAETTIAALDAPGPELTLAGPAVTRPARNFVFYLTDSQYRRVPWTLTGPVENREAARDARYSDSGPLELSPISDRLWTLAPDGGTLYRLGKDQLNIKKLHDGASETVDLPPNFPRFSWASGMAYDSRRDIVSVVSFGGEGCLYRYSVKTGRWLDFRSLNNVDFHSLAYDAQNDRYIGWVDFGPGDLVFFSGEGEALFSRRVADRLPGFGRLYDSGNGPRPALAVFPHGDELALVAFAGGGMPRPGGAEAAGVQAIWLYNVARDQAALTYKAQ</sequence>
<reference evidence="2" key="1">
    <citation type="submission" date="2017-05" db="EMBL/GenBank/DDBJ databases">
        <authorList>
            <person name="Song R."/>
            <person name="Chenine A.L."/>
            <person name="Ruprecht R.M."/>
        </authorList>
    </citation>
    <scope>NUCLEOTIDE SEQUENCE</scope>
    <source>
        <strain evidence="2">ORNL</strain>
    </source>
</reference>
<evidence type="ECO:0008006" key="4">
    <source>
        <dbReference type="Google" id="ProtNLM"/>
    </source>
</evidence>
<dbReference type="AlphaFoldDB" id="A0A2L1GKL5"/>
<dbReference type="EMBL" id="CP021255">
    <property type="protein sequence ID" value="AVD70198.1"/>
    <property type="molecule type" value="Genomic_DNA"/>
</dbReference>
<protein>
    <recommendedName>
        <fullName evidence="4">VCBS repeat-containing protein</fullName>
    </recommendedName>
</protein>
<evidence type="ECO:0000256" key="1">
    <source>
        <dbReference type="SAM" id="SignalP"/>
    </source>
</evidence>
<keyword evidence="3" id="KW-1185">Reference proteome</keyword>